<evidence type="ECO:0000259" key="6">
    <source>
        <dbReference type="PROSITE" id="PS50966"/>
    </source>
</evidence>
<dbReference type="InterPro" id="IPR004330">
    <property type="entry name" value="FAR1_DNA_bnd_dom"/>
</dbReference>
<dbReference type="InterPro" id="IPR006564">
    <property type="entry name" value="Znf_PMZ"/>
</dbReference>
<feature type="region of interest" description="Disordered" evidence="5">
    <location>
        <begin position="1"/>
        <end position="25"/>
    </location>
</feature>
<evidence type="ECO:0000256" key="2">
    <source>
        <dbReference type="ARBA" id="ARBA00022771"/>
    </source>
</evidence>
<dbReference type="ExpressionAtlas" id="A2Q1A1">
    <property type="expression patterns" value="differential"/>
</dbReference>
<dbReference type="SMART" id="SM00575">
    <property type="entry name" value="ZnF_PMZ"/>
    <property type="match status" value="1"/>
</dbReference>
<feature type="domain" description="SWIM-type" evidence="6">
    <location>
        <begin position="609"/>
        <end position="641"/>
    </location>
</feature>
<dbReference type="InterPro" id="IPR007527">
    <property type="entry name" value="Znf_SWIM"/>
</dbReference>
<sequence>MCQFSFQNNSLSSTIRNNSRPKSSPSSHCVSLYSTSFYLVSLPSIVLISHFRINFMELDDNEVDFSSPSKDGNDPKNTSVEWIPACEDELKPVIGKVFDTLVEGGDFYKAYAYVAGFSVRNSIKTKDKDGVKWKYFLCSKEGFKEEKKVDKPQLLIAENSLSKSRKRKLTREGCKARLVLKRTIDGKYEVSNFYEGHSHGLVSPSKRQFLRSARNVTSVHKNILFSCNRANVGTSKSYQIMKEQVGSYENIGCTQRDLQNYSRNLKELIKDSDADMFIDNFRRKREINPSFFYDYEADNEGKLKHVFWADGICRKNYSLFGDVVSFDTTYRTNKYFMIFAPFTGINHHRQSITFGAALLKNEKEESFVWLFETFLKAMGGHKPVMIITDQDGGMKNAIGAVLKGSSHRFCMWHILKKLSEKVGSSMDENSGFNDRFKSCVWNSESSEEFDLEWNNIISDYSLEGNGWLSTMYDLRSMWIPAYFKDTFMAGILRTTSRSESENSFFGNYLNHNLTLVEFWVRFDSALAAQRHKELFADNNTLHSNPELNMHMNLEKHAREVYTHENFYIFQKELWSACVDCGIEGTKEEGENLSFSILDNAVRKHREVVYCLSNNIAHCSCKMFESEGIPCRHILFILKGKGFSEIPSHYIVNRWTKLATSKPIFDCDGNVLEACSKFESESTLVSKTWSQLLKCMHMAGTNKEKLLLIYDEGCSIELKMSKMKTDVVSRPLDELEAFIGSNVAKTIEVLPPEPSNTKGCGKRIKGGKEKAMEQQQKRTRLCKACKQYASHDSRNCPTKSS</sequence>
<dbReference type="EMBL" id="AC148396">
    <property type="protein sequence ID" value="ABN05718.1"/>
    <property type="molecule type" value="Genomic_DNA"/>
</dbReference>
<dbReference type="Pfam" id="PF03101">
    <property type="entry name" value="FAR1"/>
    <property type="match status" value="1"/>
</dbReference>
<feature type="compositionally biased region" description="Polar residues" evidence="5">
    <location>
        <begin position="1"/>
        <end position="15"/>
    </location>
</feature>
<dbReference type="PROSITE" id="PS50966">
    <property type="entry name" value="ZF_SWIM"/>
    <property type="match status" value="1"/>
</dbReference>
<accession>A2Q1A1</accession>
<evidence type="ECO:0000256" key="3">
    <source>
        <dbReference type="ARBA" id="ARBA00022833"/>
    </source>
</evidence>
<reference evidence="7" key="1">
    <citation type="submission" date="2005-03" db="EMBL/GenBank/DDBJ databases">
        <authorList>
            <person name="Town C.D."/>
        </authorList>
    </citation>
    <scope>NUCLEOTIDE SEQUENCE</scope>
</reference>
<evidence type="ECO:0000256" key="5">
    <source>
        <dbReference type="SAM" id="MobiDB-lite"/>
    </source>
</evidence>
<keyword evidence="3" id="KW-0862">Zinc</keyword>
<dbReference type="PANTHER" id="PTHR47718">
    <property type="entry name" value="OS01G0519700 PROTEIN"/>
    <property type="match status" value="1"/>
</dbReference>
<dbReference type="InterPro" id="IPR018289">
    <property type="entry name" value="MULE_transposase_dom"/>
</dbReference>
<evidence type="ECO:0000256" key="4">
    <source>
        <dbReference type="PROSITE-ProRule" id="PRU00325"/>
    </source>
</evidence>
<dbReference type="Pfam" id="PF04434">
    <property type="entry name" value="SWIM"/>
    <property type="match status" value="1"/>
</dbReference>
<organism evidence="7">
    <name type="scientific">Medicago truncatula</name>
    <name type="common">Barrel medic</name>
    <name type="synonym">Medicago tribuloides</name>
    <dbReference type="NCBI Taxonomy" id="3880"/>
    <lineage>
        <taxon>Eukaryota</taxon>
        <taxon>Viridiplantae</taxon>
        <taxon>Streptophyta</taxon>
        <taxon>Embryophyta</taxon>
        <taxon>Tracheophyta</taxon>
        <taxon>Spermatophyta</taxon>
        <taxon>Magnoliopsida</taxon>
        <taxon>eudicotyledons</taxon>
        <taxon>Gunneridae</taxon>
        <taxon>Pentapetalae</taxon>
        <taxon>rosids</taxon>
        <taxon>fabids</taxon>
        <taxon>Fabales</taxon>
        <taxon>Fabaceae</taxon>
        <taxon>Papilionoideae</taxon>
        <taxon>50 kb inversion clade</taxon>
        <taxon>NPAAA clade</taxon>
        <taxon>Hologalegina</taxon>
        <taxon>IRL clade</taxon>
        <taxon>Trifolieae</taxon>
        <taxon>Medicago</taxon>
    </lineage>
</organism>
<keyword evidence="1" id="KW-0479">Metal-binding</keyword>
<evidence type="ECO:0000313" key="7">
    <source>
        <dbReference type="EMBL" id="ABN05718.1"/>
    </source>
</evidence>
<dbReference type="AlphaFoldDB" id="A2Q1A1"/>
<dbReference type="PANTHER" id="PTHR47718:SF18">
    <property type="entry name" value="PROTEIN FAR1-RELATED SEQUENCE 5-LIKE"/>
    <property type="match status" value="1"/>
</dbReference>
<keyword evidence="2 4" id="KW-0863">Zinc-finger</keyword>
<gene>
    <name evidence="7" type="ORF">MtrDRAFT_AC148396g8v2</name>
</gene>
<dbReference type="Pfam" id="PF10551">
    <property type="entry name" value="MULE"/>
    <property type="match status" value="1"/>
</dbReference>
<proteinExistence type="predicted"/>
<feature type="compositionally biased region" description="Low complexity" evidence="5">
    <location>
        <begin position="16"/>
        <end position="25"/>
    </location>
</feature>
<dbReference type="GO" id="GO:0008270">
    <property type="term" value="F:zinc ion binding"/>
    <property type="evidence" value="ECO:0007669"/>
    <property type="project" value="UniProtKB-KW"/>
</dbReference>
<reference evidence="7" key="2">
    <citation type="submission" date="2007-03" db="EMBL/GenBank/DDBJ databases">
        <authorList>
            <consortium name="The International Medicago Genome Annotation Group"/>
        </authorList>
    </citation>
    <scope>NUCLEOTIDE SEQUENCE</scope>
</reference>
<evidence type="ECO:0000256" key="1">
    <source>
        <dbReference type="ARBA" id="ARBA00022723"/>
    </source>
</evidence>
<protein>
    <submittedName>
        <fullName evidence="7">FAR1; Zinc finger, SWIM-type</fullName>
    </submittedName>
</protein>
<name>A2Q1A1_MEDTR</name>